<proteinExistence type="predicted"/>
<evidence type="ECO:0000313" key="1">
    <source>
        <dbReference type="EMBL" id="MFM2484166.1"/>
    </source>
</evidence>
<dbReference type="SUPFAM" id="SSF56112">
    <property type="entry name" value="Protein kinase-like (PK-like)"/>
    <property type="match status" value="1"/>
</dbReference>
<sequence>MYSSNNSYLQSIYDSQITEKMLNEEKKVEQLELGEQLIWIKRPEATRSNLFHRIVHQLTKLKILVPVERKTPLQSLNFEALKLKTLARSGISVAEVIGQDRQFLYLSDTGTDLRCYFKKNPLSHHERTAIILKAVKVLAAIHQAGHYHGGAQIKNYTIDAQGVVSAIDFEDSFSSCTSLIDTQYRDLFLFLMSLSAYGDRSTYRQVIDCYFTCTGNDVIKQELQQVGSRMKPLVKLLGWMASHHHLSLDVIGVYSLLSFLTTL</sequence>
<dbReference type="Gene3D" id="1.10.510.10">
    <property type="entry name" value="Transferase(Phosphotransferase) domain 1"/>
    <property type="match status" value="1"/>
</dbReference>
<comment type="caution">
    <text evidence="1">The sequence shown here is derived from an EMBL/GenBank/DDBJ whole genome shotgun (WGS) entry which is preliminary data.</text>
</comment>
<organism evidence="1 2">
    <name type="scientific">Celerinatantimonas yamalensis</name>
    <dbReference type="NCBI Taxonomy" id="559956"/>
    <lineage>
        <taxon>Bacteria</taxon>
        <taxon>Pseudomonadati</taxon>
        <taxon>Pseudomonadota</taxon>
        <taxon>Gammaproteobacteria</taxon>
        <taxon>Celerinatantimonadaceae</taxon>
        <taxon>Celerinatantimonas</taxon>
    </lineage>
</organism>
<name>A0ABW9G3C8_9GAMM</name>
<dbReference type="InterPro" id="IPR011009">
    <property type="entry name" value="Kinase-like_dom_sf"/>
</dbReference>
<accession>A0ABW9G3C8</accession>
<dbReference type="EMBL" id="JBEQCT010000001">
    <property type="protein sequence ID" value="MFM2484166.1"/>
    <property type="molecule type" value="Genomic_DNA"/>
</dbReference>
<gene>
    <name evidence="1" type="ORF">ABUE30_03645</name>
</gene>
<keyword evidence="2" id="KW-1185">Reference proteome</keyword>
<dbReference type="RefSeq" id="WP_408622305.1">
    <property type="nucleotide sequence ID" value="NZ_JBEQCT010000001.1"/>
</dbReference>
<protein>
    <recommendedName>
        <fullName evidence="3">tRNA A-37 threonylcarbamoyl transferase component Bud32</fullName>
    </recommendedName>
</protein>
<evidence type="ECO:0000313" key="2">
    <source>
        <dbReference type="Proteomes" id="UP001629953"/>
    </source>
</evidence>
<reference evidence="1 2" key="1">
    <citation type="journal article" date="2013" name="Int. J. Syst. Evol. Microbiol.">
        <title>Celerinatantimonas yamalensis sp. nov., a cold-adapted diazotrophic bacterium from a cold permafrost brine.</title>
        <authorList>
            <person name="Shcherbakova V."/>
            <person name="Chuvilskaya N."/>
            <person name="Rivkina E."/>
            <person name="Demidov N."/>
            <person name="Uchaeva V."/>
            <person name="Suetin S."/>
            <person name="Suzina N."/>
            <person name="Gilichinsky D."/>
        </authorList>
    </citation>
    <scope>NUCLEOTIDE SEQUENCE [LARGE SCALE GENOMIC DNA]</scope>
    <source>
        <strain evidence="1 2">C7</strain>
    </source>
</reference>
<evidence type="ECO:0008006" key="3">
    <source>
        <dbReference type="Google" id="ProtNLM"/>
    </source>
</evidence>
<dbReference type="Proteomes" id="UP001629953">
    <property type="component" value="Unassembled WGS sequence"/>
</dbReference>